<dbReference type="InterPro" id="IPR011992">
    <property type="entry name" value="EF-hand-dom_pair"/>
</dbReference>
<dbReference type="EMBL" id="JBAMIC010000002">
    <property type="protein sequence ID" value="KAK7113704.1"/>
    <property type="molecule type" value="Genomic_DNA"/>
</dbReference>
<dbReference type="PANTHER" id="PTHR34524:SF6">
    <property type="entry name" value="CALCYPHOSINE LIKE"/>
    <property type="match status" value="1"/>
</dbReference>
<keyword evidence="1" id="KW-0479">Metal-binding</keyword>
<evidence type="ECO:0000256" key="1">
    <source>
        <dbReference type="ARBA" id="ARBA00022723"/>
    </source>
</evidence>
<protein>
    <recommendedName>
        <fullName evidence="5">EF-hand domain-containing protein</fullName>
    </recommendedName>
</protein>
<evidence type="ECO:0000313" key="6">
    <source>
        <dbReference type="EMBL" id="KAK7113704.1"/>
    </source>
</evidence>
<evidence type="ECO:0000256" key="4">
    <source>
        <dbReference type="SAM" id="MobiDB-lite"/>
    </source>
</evidence>
<feature type="domain" description="EF-hand" evidence="5">
    <location>
        <begin position="206"/>
        <end position="241"/>
    </location>
</feature>
<dbReference type="AlphaFoldDB" id="A0AAN9GMH5"/>
<keyword evidence="2" id="KW-0677">Repeat</keyword>
<accession>A0AAN9GMH5</accession>
<feature type="domain" description="EF-hand" evidence="5">
    <location>
        <begin position="243"/>
        <end position="278"/>
    </location>
</feature>
<dbReference type="PANTHER" id="PTHR34524">
    <property type="entry name" value="CALCYPHOSIN"/>
    <property type="match status" value="1"/>
</dbReference>
<dbReference type="PROSITE" id="PS00018">
    <property type="entry name" value="EF_HAND_1"/>
    <property type="match status" value="4"/>
</dbReference>
<dbReference type="Proteomes" id="UP001374579">
    <property type="component" value="Unassembled WGS sequence"/>
</dbReference>
<dbReference type="CDD" id="cd15898">
    <property type="entry name" value="EFh_PI-PLC"/>
    <property type="match status" value="1"/>
</dbReference>
<feature type="region of interest" description="Disordered" evidence="4">
    <location>
        <begin position="18"/>
        <end position="157"/>
    </location>
</feature>
<evidence type="ECO:0000259" key="5">
    <source>
        <dbReference type="PROSITE" id="PS50222"/>
    </source>
</evidence>
<dbReference type="InterPro" id="IPR051581">
    <property type="entry name" value="Ca-bind"/>
</dbReference>
<organism evidence="6 7">
    <name type="scientific">Littorina saxatilis</name>
    <dbReference type="NCBI Taxonomy" id="31220"/>
    <lineage>
        <taxon>Eukaryota</taxon>
        <taxon>Metazoa</taxon>
        <taxon>Spiralia</taxon>
        <taxon>Lophotrochozoa</taxon>
        <taxon>Mollusca</taxon>
        <taxon>Gastropoda</taxon>
        <taxon>Caenogastropoda</taxon>
        <taxon>Littorinimorpha</taxon>
        <taxon>Littorinoidea</taxon>
        <taxon>Littorinidae</taxon>
        <taxon>Littorina</taxon>
    </lineage>
</organism>
<dbReference type="SMART" id="SM00054">
    <property type="entry name" value="EFh"/>
    <property type="match status" value="5"/>
</dbReference>
<name>A0AAN9GMH5_9CAEN</name>
<feature type="domain" description="EF-hand" evidence="5">
    <location>
        <begin position="170"/>
        <end position="205"/>
    </location>
</feature>
<keyword evidence="3" id="KW-0106">Calcium</keyword>
<feature type="compositionally biased region" description="Low complexity" evidence="4">
    <location>
        <begin position="44"/>
        <end position="77"/>
    </location>
</feature>
<feature type="domain" description="EF-hand" evidence="5">
    <location>
        <begin position="314"/>
        <end position="349"/>
    </location>
</feature>
<reference evidence="6 7" key="1">
    <citation type="submission" date="2024-02" db="EMBL/GenBank/DDBJ databases">
        <title>Chromosome-scale genome assembly of the rough periwinkle Littorina saxatilis.</title>
        <authorList>
            <person name="De Jode A."/>
            <person name="Faria R."/>
            <person name="Formenti G."/>
            <person name="Sims Y."/>
            <person name="Smith T.P."/>
            <person name="Tracey A."/>
            <person name="Wood J.M.D."/>
            <person name="Zagrodzka Z.B."/>
            <person name="Johannesson K."/>
            <person name="Butlin R.K."/>
            <person name="Leder E.H."/>
        </authorList>
    </citation>
    <scope>NUCLEOTIDE SEQUENCE [LARGE SCALE GENOMIC DNA]</scope>
    <source>
        <strain evidence="6">Snail1</strain>
        <tissue evidence="6">Muscle</tissue>
    </source>
</reference>
<dbReference type="GO" id="GO:0005509">
    <property type="term" value="F:calcium ion binding"/>
    <property type="evidence" value="ECO:0007669"/>
    <property type="project" value="InterPro"/>
</dbReference>
<evidence type="ECO:0000256" key="3">
    <source>
        <dbReference type="ARBA" id="ARBA00022837"/>
    </source>
</evidence>
<dbReference type="InterPro" id="IPR018247">
    <property type="entry name" value="EF_Hand_1_Ca_BS"/>
</dbReference>
<sequence>MLSVPWFVGWALKPYIQISGGSGSGTAPPSSDDSGSVTARSQISKVSSSSSSNAAKPVSSAPAPKPASTTASATSKPYPVVTQPIAAKPNGNQVQPQPVQQVSVAKTTATRTAAAPAPNTNPIVPKQAQPTQAASPPAPQQQQQQQNEGPVKQVSSSSITLKMSAEWAQKQLEKFKFSFDEADSDKSGSLSIDEVCNILTKNGFKGSKDEAKQLFSLLDVNKDNKLSRDEFTTALNKLPRCTIKEFVLRKAFKQLDKDGSGTLTKAEIEAATQKDAGLDIAAEKINDLLKFLEKESKDDVIDYEEFLRVFGVHATATVMHQVFTTLDKDNSGFLTREEIMKALDAESELKLRAAKISDLILAWHKDADKKINYNEFVQVWIKYK</sequence>
<dbReference type="Pfam" id="PF13499">
    <property type="entry name" value="EF-hand_7"/>
    <property type="match status" value="3"/>
</dbReference>
<evidence type="ECO:0000256" key="2">
    <source>
        <dbReference type="ARBA" id="ARBA00022737"/>
    </source>
</evidence>
<dbReference type="PROSITE" id="PS50222">
    <property type="entry name" value="EF_HAND_2"/>
    <property type="match status" value="4"/>
</dbReference>
<feature type="compositionally biased region" description="Low complexity" evidence="4">
    <location>
        <begin position="93"/>
        <end position="146"/>
    </location>
</feature>
<feature type="compositionally biased region" description="Low complexity" evidence="4">
    <location>
        <begin position="25"/>
        <end position="36"/>
    </location>
</feature>
<dbReference type="InterPro" id="IPR002048">
    <property type="entry name" value="EF_hand_dom"/>
</dbReference>
<dbReference type="Gene3D" id="1.10.238.10">
    <property type="entry name" value="EF-hand"/>
    <property type="match status" value="3"/>
</dbReference>
<comment type="caution">
    <text evidence="6">The sequence shown here is derived from an EMBL/GenBank/DDBJ whole genome shotgun (WGS) entry which is preliminary data.</text>
</comment>
<dbReference type="SUPFAM" id="SSF47473">
    <property type="entry name" value="EF-hand"/>
    <property type="match status" value="2"/>
</dbReference>
<gene>
    <name evidence="6" type="ORF">V1264_012946</name>
</gene>
<proteinExistence type="predicted"/>
<keyword evidence="7" id="KW-1185">Reference proteome</keyword>
<evidence type="ECO:0000313" key="7">
    <source>
        <dbReference type="Proteomes" id="UP001374579"/>
    </source>
</evidence>
<dbReference type="CDD" id="cd00051">
    <property type="entry name" value="EFh"/>
    <property type="match status" value="1"/>
</dbReference>